<organism evidence="1 2">
    <name type="scientific">Chryseobacterium gallinarum</name>
    <dbReference type="NCBI Taxonomy" id="1324352"/>
    <lineage>
        <taxon>Bacteria</taxon>
        <taxon>Pseudomonadati</taxon>
        <taxon>Bacteroidota</taxon>
        <taxon>Flavobacteriia</taxon>
        <taxon>Flavobacteriales</taxon>
        <taxon>Weeksellaceae</taxon>
        <taxon>Chryseobacterium group</taxon>
        <taxon>Chryseobacterium</taxon>
    </lineage>
</organism>
<accession>A0A0G3M673</accession>
<dbReference type="OrthoDB" id="1342848at2"/>
<evidence type="ECO:0000313" key="2">
    <source>
        <dbReference type="Proteomes" id="UP000035213"/>
    </source>
</evidence>
<protein>
    <submittedName>
        <fullName evidence="1">Uncharacterized protein</fullName>
    </submittedName>
</protein>
<dbReference type="EMBL" id="CP009928">
    <property type="protein sequence ID" value="AKK73503.1"/>
    <property type="molecule type" value="Genomic_DNA"/>
</dbReference>
<dbReference type="PATRIC" id="fig|1324352.5.peg.2830"/>
<dbReference type="Proteomes" id="UP000035213">
    <property type="component" value="Chromosome"/>
</dbReference>
<dbReference type="KEGG" id="cgn:OK18_13630"/>
<proteinExistence type="predicted"/>
<dbReference type="AlphaFoldDB" id="A0A0G3M673"/>
<evidence type="ECO:0000313" key="1">
    <source>
        <dbReference type="EMBL" id="AKK73503.1"/>
    </source>
</evidence>
<reference evidence="1 2" key="1">
    <citation type="submission" date="2014-11" db="EMBL/GenBank/DDBJ databases">
        <authorList>
            <person name="Park G.-S."/>
            <person name="Hong S.-J."/>
            <person name="Jung B.K."/>
            <person name="Khan A.R."/>
            <person name="Kwak Y."/>
            <person name="Shin J.-H."/>
        </authorList>
    </citation>
    <scope>NUCLEOTIDE SEQUENCE [LARGE SCALE GENOMIC DNA]</scope>
    <source>
        <strain evidence="1 2">DSM 27622</strain>
    </source>
</reference>
<sequence length="228" mass="26948">MKRNNLYLILLFFYTSCMSQKNDYKVVYSSNNDIKISYYFHSDNKEYARVYGNSIKSDSLAFVQNKNDLIVNEFKYNDKEKKRLPTGNIKYINYYTKLSDIIASENAFSIDEVPVNNLNFIKKDWEIKNIIEKNCKQSKVGFNNCDFILPSNNEFPYWPSSAVIASAKIRVKENSLEEIELEAKYQDNSFNYKRSYYYNDDQKIEKIITSIKDNSSTESYEDKFIIVK</sequence>
<name>A0A0G3M673_CHRGL</name>
<dbReference type="STRING" id="1324352.OK18_13630"/>
<gene>
    <name evidence="1" type="ORF">OK18_13630</name>
</gene>
<dbReference type="RefSeq" id="WP_053328328.1">
    <property type="nucleotide sequence ID" value="NZ_CP009928.1"/>
</dbReference>